<keyword evidence="6" id="KW-1185">Reference proteome</keyword>
<keyword evidence="5" id="KW-0808">Transferase</keyword>
<evidence type="ECO:0000313" key="5">
    <source>
        <dbReference type="EMBL" id="KAB1065947.1"/>
    </source>
</evidence>
<organism evidence="5 6">
    <name type="scientific">Salibacter halophilus</name>
    <dbReference type="NCBI Taxonomy" id="1803916"/>
    <lineage>
        <taxon>Bacteria</taxon>
        <taxon>Pseudomonadati</taxon>
        <taxon>Bacteroidota</taxon>
        <taxon>Flavobacteriia</taxon>
        <taxon>Flavobacteriales</taxon>
        <taxon>Salibacteraceae</taxon>
        <taxon>Salibacter</taxon>
    </lineage>
</organism>
<name>A0A6N6MBM7_9FLAO</name>
<sequence length="283" mass="31669">MIKVLHEGIYNTIQDQGRFGYAKMGIPTSGYLDAYSAELGNALLNNQKSDAVVEITFGQGKFQFKKPTVFCLTGGDFSPKLDGNLLEMNQVYKAQPDAVLSFGKRNSGARTYLTVQGGIQSKEVLNSRSFSKGITQIRLQKNDELRIQKQQPISDTGHSRVKEHEKHFESEDLACFAGPEFDRLNDKQKKRLSEPFTLSSDNNRVGYRLNEELENDLHPILTSSVLPGTVQLTPSGKLIALMNDCQVSGGYPRVLQLSEYAISRMSQKMAGEEVRFTMQDFNL</sequence>
<evidence type="ECO:0000313" key="6">
    <source>
        <dbReference type="Proteomes" id="UP000435357"/>
    </source>
</evidence>
<feature type="domain" description="Carboxyltransferase" evidence="4">
    <location>
        <begin position="23"/>
        <end position="281"/>
    </location>
</feature>
<proteinExistence type="predicted"/>
<dbReference type="PANTHER" id="PTHR43309">
    <property type="entry name" value="5-OXOPROLINASE SUBUNIT C"/>
    <property type="match status" value="1"/>
</dbReference>
<protein>
    <submittedName>
        <fullName evidence="5">Biotin-dependent carboxyltransferase family protein</fullName>
    </submittedName>
</protein>
<evidence type="ECO:0000256" key="3">
    <source>
        <dbReference type="ARBA" id="ARBA00022840"/>
    </source>
</evidence>
<dbReference type="PANTHER" id="PTHR43309:SF3">
    <property type="entry name" value="5-OXOPROLINASE SUBUNIT C"/>
    <property type="match status" value="1"/>
</dbReference>
<dbReference type="Pfam" id="PF02626">
    <property type="entry name" value="CT_A_B"/>
    <property type="match status" value="1"/>
</dbReference>
<dbReference type="EMBL" id="WACR01000001">
    <property type="protein sequence ID" value="KAB1065947.1"/>
    <property type="molecule type" value="Genomic_DNA"/>
</dbReference>
<dbReference type="SMART" id="SM00797">
    <property type="entry name" value="AHS2"/>
    <property type="match status" value="1"/>
</dbReference>
<accession>A0A6N6MBM7</accession>
<dbReference type="InterPro" id="IPR052708">
    <property type="entry name" value="PxpC"/>
</dbReference>
<dbReference type="GO" id="GO:0016740">
    <property type="term" value="F:transferase activity"/>
    <property type="evidence" value="ECO:0007669"/>
    <property type="project" value="UniProtKB-KW"/>
</dbReference>
<dbReference type="Proteomes" id="UP000435357">
    <property type="component" value="Unassembled WGS sequence"/>
</dbReference>
<dbReference type="Gene3D" id="2.40.100.10">
    <property type="entry name" value="Cyclophilin-like"/>
    <property type="match status" value="1"/>
</dbReference>
<gene>
    <name evidence="5" type="ORF">F3059_00305</name>
</gene>
<dbReference type="GO" id="GO:0005524">
    <property type="term" value="F:ATP binding"/>
    <property type="evidence" value="ECO:0007669"/>
    <property type="project" value="UniProtKB-KW"/>
</dbReference>
<dbReference type="OrthoDB" id="9782422at2"/>
<reference evidence="5 6" key="1">
    <citation type="submission" date="2019-09" db="EMBL/GenBank/DDBJ databases">
        <title>Genomes of Cryomorphaceae.</title>
        <authorList>
            <person name="Bowman J.P."/>
        </authorList>
    </citation>
    <scope>NUCLEOTIDE SEQUENCE [LARGE SCALE GENOMIC DNA]</scope>
    <source>
        <strain evidence="5 6">KCTC 52047</strain>
    </source>
</reference>
<evidence type="ECO:0000256" key="2">
    <source>
        <dbReference type="ARBA" id="ARBA00022801"/>
    </source>
</evidence>
<keyword evidence="3" id="KW-0067">ATP-binding</keyword>
<dbReference type="InterPro" id="IPR003778">
    <property type="entry name" value="CT_A_B"/>
</dbReference>
<keyword evidence="1" id="KW-0547">Nucleotide-binding</keyword>
<evidence type="ECO:0000259" key="4">
    <source>
        <dbReference type="SMART" id="SM00797"/>
    </source>
</evidence>
<dbReference type="GO" id="GO:0016787">
    <property type="term" value="F:hydrolase activity"/>
    <property type="evidence" value="ECO:0007669"/>
    <property type="project" value="UniProtKB-KW"/>
</dbReference>
<dbReference type="InterPro" id="IPR029000">
    <property type="entry name" value="Cyclophilin-like_dom_sf"/>
</dbReference>
<comment type="caution">
    <text evidence="5">The sequence shown here is derived from an EMBL/GenBank/DDBJ whole genome shotgun (WGS) entry which is preliminary data.</text>
</comment>
<keyword evidence="2" id="KW-0378">Hydrolase</keyword>
<dbReference type="AlphaFoldDB" id="A0A6N6MBM7"/>
<dbReference type="RefSeq" id="WP_151165935.1">
    <property type="nucleotide sequence ID" value="NZ_WACR01000001.1"/>
</dbReference>
<evidence type="ECO:0000256" key="1">
    <source>
        <dbReference type="ARBA" id="ARBA00022741"/>
    </source>
</evidence>